<sequence>MKYIDLHNYLKKIVNYENKEIVIDEKIIVQNYNFESAYRFLLPGGAGNQDSYEYCTAADPDYEPDIIQSMINKCDAEIMENIKFRYHLFRPKGDNKVNHVILLFHGFNEKYWAKYLTWAKTLVEETGKAVLLFPIAFHMNRAPLSWSDSRQMFAISQQRKERHPDVLCSTLSNVAISTRLHNKPQRFIWSGLQTYYDVIDLVEQIKAGLHPAIEKEASIDFFSYSIGSFLAEILMMTNKDGYFSESKLCMFCGGAVFNRLSPVSKFILDSEANVSLYSYVVEHLESHMRRDELLRHYLSDAHPEGVNFRKMLNYKCLTEPREAVFNQMSKQILAITLAKDTVVPAYEVINTLQGVKRNIPIKVDILDFPYPYKHEDPFPALDTIADSVDEHFHRTFNRICEFLR</sequence>
<reference evidence="1 2" key="1">
    <citation type="journal article" date="2015" name="Microbes Environ.">
        <title>Distribution and evolution of nitrogen fixation genes in the phylum bacteroidetes.</title>
        <authorList>
            <person name="Inoue J."/>
            <person name="Oshima K."/>
            <person name="Suda W."/>
            <person name="Sakamoto M."/>
            <person name="Iino T."/>
            <person name="Noda S."/>
            <person name="Hongoh Y."/>
            <person name="Hattori M."/>
            <person name="Ohkuma M."/>
        </authorList>
    </citation>
    <scope>NUCLEOTIDE SEQUENCE [LARGE SCALE GENOMIC DNA]</scope>
    <source>
        <strain evidence="1 2">JCM 15093</strain>
    </source>
</reference>
<dbReference type="InterPro" id="IPR046114">
    <property type="entry name" value="DUF6051"/>
</dbReference>
<accession>A0A069D4Q8</accession>
<keyword evidence="2" id="KW-1185">Reference proteome</keyword>
<dbReference type="InterPro" id="IPR029058">
    <property type="entry name" value="AB_hydrolase_fold"/>
</dbReference>
<dbReference type="Proteomes" id="UP000027601">
    <property type="component" value="Unassembled WGS sequence"/>
</dbReference>
<organism evidence="1 2">
    <name type="scientific">Bacteroides graminisolvens DSM 19988 = JCM 15093</name>
    <dbReference type="NCBI Taxonomy" id="1121097"/>
    <lineage>
        <taxon>Bacteria</taxon>
        <taxon>Pseudomonadati</taxon>
        <taxon>Bacteroidota</taxon>
        <taxon>Bacteroidia</taxon>
        <taxon>Bacteroidales</taxon>
        <taxon>Bacteroidaceae</taxon>
        <taxon>Bacteroides</taxon>
    </lineage>
</organism>
<gene>
    <name evidence="1" type="ORF">JCM15093_2569</name>
</gene>
<evidence type="ECO:0000313" key="1">
    <source>
        <dbReference type="EMBL" id="GAK37325.1"/>
    </source>
</evidence>
<name>A0A069D4Q8_9BACE</name>
<dbReference type="eggNOG" id="ENOG502ZAI8">
    <property type="taxonomic scope" value="Bacteria"/>
</dbReference>
<dbReference type="OrthoDB" id="5521540at2"/>
<dbReference type="RefSeq" id="WP_024997030.1">
    <property type="nucleotide sequence ID" value="NZ_ATZI01000016.1"/>
</dbReference>
<dbReference type="AlphaFoldDB" id="A0A069D4Q8"/>
<proteinExistence type="predicted"/>
<dbReference type="STRING" id="1121097.GCA_000428125_02737"/>
<evidence type="ECO:0000313" key="2">
    <source>
        <dbReference type="Proteomes" id="UP000027601"/>
    </source>
</evidence>
<evidence type="ECO:0008006" key="3">
    <source>
        <dbReference type="Google" id="ProtNLM"/>
    </source>
</evidence>
<dbReference type="SUPFAM" id="SSF53474">
    <property type="entry name" value="alpha/beta-Hydrolases"/>
    <property type="match status" value="1"/>
</dbReference>
<dbReference type="Pfam" id="PF19519">
    <property type="entry name" value="DUF6051"/>
    <property type="match status" value="1"/>
</dbReference>
<dbReference type="EMBL" id="BAJS01000018">
    <property type="protein sequence ID" value="GAK37325.1"/>
    <property type="molecule type" value="Genomic_DNA"/>
</dbReference>
<protein>
    <recommendedName>
        <fullName evidence="3">Alpha/beta hydrolase</fullName>
    </recommendedName>
</protein>
<comment type="caution">
    <text evidence="1">The sequence shown here is derived from an EMBL/GenBank/DDBJ whole genome shotgun (WGS) entry which is preliminary data.</text>
</comment>